<dbReference type="EMBL" id="JBEAAL010000019">
    <property type="protein sequence ID" value="MEQ1407665.1"/>
    <property type="molecule type" value="Genomic_DNA"/>
</dbReference>
<dbReference type="PANTHER" id="PTHR37807">
    <property type="entry name" value="OS07G0160300 PROTEIN"/>
    <property type="match status" value="1"/>
</dbReference>
<name>A0ABV0M717_9HYPH</name>
<keyword evidence="2" id="KW-1185">Reference proteome</keyword>
<protein>
    <submittedName>
        <fullName evidence="1">AAA family ATPase</fullName>
    </submittedName>
</protein>
<sequence length="169" mass="18275">MLVILGGLPGVGKTTLARALARRIGAVHVRVDTIEQNIRASGGPNSEVGPAGYMVAYGIAEDNLTLGQTVVADSVNGLQITRDAWLAVAERSGMPAVEIEVTCSDRMEHRRRAETRATDVPGLIKPTWQQITDRTYEDWGERPLVIDTATGSADELVTELVLKLELGRK</sequence>
<dbReference type="RefSeq" id="WP_037157772.1">
    <property type="nucleotide sequence ID" value="NZ_JBEAAL010000019.1"/>
</dbReference>
<dbReference type="PANTHER" id="PTHR37807:SF3">
    <property type="entry name" value="OS07G0160300 PROTEIN"/>
    <property type="match status" value="1"/>
</dbReference>
<evidence type="ECO:0000313" key="1">
    <source>
        <dbReference type="EMBL" id="MEQ1407665.1"/>
    </source>
</evidence>
<organism evidence="1 2">
    <name type="scientific">Neorhizobium phenanthreniclasticum</name>
    <dbReference type="NCBI Taxonomy" id="3157917"/>
    <lineage>
        <taxon>Bacteria</taxon>
        <taxon>Pseudomonadati</taxon>
        <taxon>Pseudomonadota</taxon>
        <taxon>Alphaproteobacteria</taxon>
        <taxon>Hyphomicrobiales</taxon>
        <taxon>Rhizobiaceae</taxon>
        <taxon>Rhizobium/Agrobacterium group</taxon>
        <taxon>Neorhizobium</taxon>
    </lineage>
</organism>
<dbReference type="InterPro" id="IPR027417">
    <property type="entry name" value="P-loop_NTPase"/>
</dbReference>
<evidence type="ECO:0000313" key="2">
    <source>
        <dbReference type="Proteomes" id="UP001496627"/>
    </source>
</evidence>
<comment type="caution">
    <text evidence="1">The sequence shown here is derived from an EMBL/GenBank/DDBJ whole genome shotgun (WGS) entry which is preliminary data.</text>
</comment>
<dbReference type="SUPFAM" id="SSF52540">
    <property type="entry name" value="P-loop containing nucleoside triphosphate hydrolases"/>
    <property type="match status" value="1"/>
</dbReference>
<gene>
    <name evidence="1" type="ORF">ABK249_22330</name>
</gene>
<accession>A0ABV0M717</accession>
<dbReference type="Pfam" id="PF13671">
    <property type="entry name" value="AAA_33"/>
    <property type="match status" value="1"/>
</dbReference>
<reference evidence="1 2" key="1">
    <citation type="submission" date="2024-05" db="EMBL/GenBank/DDBJ databases">
        <title>Neorhizobium sp. Rsf11, a plant growth promoting and heavy metal resistant PAH-degrader.</title>
        <authorList>
            <person name="Golubev S.N."/>
            <person name="Muratova A.Y."/>
            <person name="Markelova M.I."/>
        </authorList>
    </citation>
    <scope>NUCLEOTIDE SEQUENCE [LARGE SCALE GENOMIC DNA]</scope>
    <source>
        <strain evidence="1 2">Rsf11</strain>
    </source>
</reference>
<dbReference type="Gene3D" id="3.40.50.300">
    <property type="entry name" value="P-loop containing nucleotide triphosphate hydrolases"/>
    <property type="match status" value="1"/>
</dbReference>
<dbReference type="Proteomes" id="UP001496627">
    <property type="component" value="Unassembled WGS sequence"/>
</dbReference>
<proteinExistence type="predicted"/>